<comment type="caution">
    <text evidence="1">The sequence shown here is derived from an EMBL/GenBank/DDBJ whole genome shotgun (WGS) entry which is preliminary data.</text>
</comment>
<reference evidence="1" key="1">
    <citation type="journal article" date="2015" name="Nature">
        <title>Complex archaea that bridge the gap between prokaryotes and eukaryotes.</title>
        <authorList>
            <person name="Spang A."/>
            <person name="Saw J.H."/>
            <person name="Jorgensen S.L."/>
            <person name="Zaremba-Niedzwiedzka K."/>
            <person name="Martijn J."/>
            <person name="Lind A.E."/>
            <person name="van Eijk R."/>
            <person name="Schleper C."/>
            <person name="Guy L."/>
            <person name="Ettema T.J."/>
        </authorList>
    </citation>
    <scope>NUCLEOTIDE SEQUENCE</scope>
</reference>
<feature type="non-terminal residue" evidence="1">
    <location>
        <position position="35"/>
    </location>
</feature>
<dbReference type="EMBL" id="LAZR01065623">
    <property type="protein sequence ID" value="KKK55172.1"/>
    <property type="molecule type" value="Genomic_DNA"/>
</dbReference>
<gene>
    <name evidence="1" type="ORF">LCGC14_3077250</name>
</gene>
<dbReference type="AlphaFoldDB" id="A0A0F8WE74"/>
<evidence type="ECO:0000313" key="1">
    <source>
        <dbReference type="EMBL" id="KKK55172.1"/>
    </source>
</evidence>
<proteinExistence type="predicted"/>
<organism evidence="1">
    <name type="scientific">marine sediment metagenome</name>
    <dbReference type="NCBI Taxonomy" id="412755"/>
    <lineage>
        <taxon>unclassified sequences</taxon>
        <taxon>metagenomes</taxon>
        <taxon>ecological metagenomes</taxon>
    </lineage>
</organism>
<protein>
    <submittedName>
        <fullName evidence="1">Uncharacterized protein</fullName>
    </submittedName>
</protein>
<accession>A0A0F8WE74</accession>
<name>A0A0F8WE74_9ZZZZ</name>
<sequence length="35" mass="3965">MITMKMSTVKRMFFDSPKVTRAMDKATRQALSKAG</sequence>